<accession>A0A9W9ET40</accession>
<keyword evidence="2 5" id="KW-0812">Transmembrane</keyword>
<comment type="caution">
    <text evidence="7">The sequence shown here is derived from an EMBL/GenBank/DDBJ whole genome shotgun (WGS) entry which is preliminary data.</text>
</comment>
<dbReference type="OrthoDB" id="20872at2759"/>
<dbReference type="PANTHER" id="PTHR39608">
    <property type="entry name" value="INTEGRAL MEMBRANE PROTEIN (AFU_ORTHOLOGUE AFUA_5G08640)"/>
    <property type="match status" value="1"/>
</dbReference>
<evidence type="ECO:0000256" key="5">
    <source>
        <dbReference type="SAM" id="Phobius"/>
    </source>
</evidence>
<dbReference type="Proteomes" id="UP001149165">
    <property type="component" value="Unassembled WGS sequence"/>
</dbReference>
<proteinExistence type="predicted"/>
<feature type="transmembrane region" description="Helical" evidence="5">
    <location>
        <begin position="41"/>
        <end position="67"/>
    </location>
</feature>
<comment type="subcellular location">
    <subcellularLocation>
        <location evidence="1">Membrane</location>
        <topology evidence="1">Multi-pass membrane protein</topology>
    </subcellularLocation>
</comment>
<keyword evidence="4 5" id="KW-0472">Membrane</keyword>
<dbReference type="GO" id="GO:0016020">
    <property type="term" value="C:membrane"/>
    <property type="evidence" value="ECO:0007669"/>
    <property type="project" value="UniProtKB-SubCell"/>
</dbReference>
<evidence type="ECO:0000256" key="3">
    <source>
        <dbReference type="ARBA" id="ARBA00022989"/>
    </source>
</evidence>
<gene>
    <name evidence="7" type="ORF">N7456_010987</name>
</gene>
<protein>
    <recommendedName>
        <fullName evidence="6">MARVEL domain-containing protein</fullName>
    </recommendedName>
</protein>
<evidence type="ECO:0000313" key="8">
    <source>
        <dbReference type="Proteomes" id="UP001149165"/>
    </source>
</evidence>
<name>A0A9W9ET40_9EURO</name>
<dbReference type="EMBL" id="JAPQKH010000007">
    <property type="protein sequence ID" value="KAJ5087371.1"/>
    <property type="molecule type" value="Genomic_DNA"/>
</dbReference>
<feature type="transmembrane region" description="Helical" evidence="5">
    <location>
        <begin position="74"/>
        <end position="99"/>
    </location>
</feature>
<dbReference type="AlphaFoldDB" id="A0A9W9ET40"/>
<dbReference type="Pfam" id="PF01284">
    <property type="entry name" value="MARVEL"/>
    <property type="match status" value="1"/>
</dbReference>
<reference evidence="7" key="2">
    <citation type="journal article" date="2023" name="IMA Fungus">
        <title>Comparative genomic study of the Penicillium genus elucidates a diverse pangenome and 15 lateral gene transfer events.</title>
        <authorList>
            <person name="Petersen C."/>
            <person name="Sorensen T."/>
            <person name="Nielsen M.R."/>
            <person name="Sondergaard T.E."/>
            <person name="Sorensen J.L."/>
            <person name="Fitzpatrick D.A."/>
            <person name="Frisvad J.C."/>
            <person name="Nielsen K.L."/>
        </authorList>
    </citation>
    <scope>NUCLEOTIDE SEQUENCE</scope>
    <source>
        <strain evidence="7">IBT 30069</strain>
    </source>
</reference>
<evidence type="ECO:0000313" key="7">
    <source>
        <dbReference type="EMBL" id="KAJ5087371.1"/>
    </source>
</evidence>
<keyword evidence="8" id="KW-1185">Reference proteome</keyword>
<sequence length="173" mass="19650">METFFNNGYGMVSYVTRFLQFFSSIIILGITGWAVRETKSLTVIYSLTIAVVTIVFSGVATLVGCMIRQKRWHIFPMFVTDAVLSYLWLTSFIFLALDFNRHSCRASRWNGEVVCSRQYAAEAFSFIAFFATLITLGLEVGYINSPRTNHVPTGEEMERNQQLTERLNDAGVL</sequence>
<dbReference type="InterPro" id="IPR008253">
    <property type="entry name" value="Marvel"/>
</dbReference>
<evidence type="ECO:0000256" key="2">
    <source>
        <dbReference type="ARBA" id="ARBA00022692"/>
    </source>
</evidence>
<dbReference type="PANTHER" id="PTHR39608:SF2">
    <property type="entry name" value="MARVEL DOMAIN-CONTAINING PROTEIN"/>
    <property type="match status" value="1"/>
</dbReference>
<evidence type="ECO:0000259" key="6">
    <source>
        <dbReference type="Pfam" id="PF01284"/>
    </source>
</evidence>
<evidence type="ECO:0000256" key="4">
    <source>
        <dbReference type="ARBA" id="ARBA00023136"/>
    </source>
</evidence>
<feature type="transmembrane region" description="Helical" evidence="5">
    <location>
        <begin position="12"/>
        <end position="35"/>
    </location>
</feature>
<reference evidence="7" key="1">
    <citation type="submission" date="2022-11" db="EMBL/GenBank/DDBJ databases">
        <authorList>
            <person name="Petersen C."/>
        </authorList>
    </citation>
    <scope>NUCLEOTIDE SEQUENCE</scope>
    <source>
        <strain evidence="7">IBT 30069</strain>
    </source>
</reference>
<evidence type="ECO:0000256" key="1">
    <source>
        <dbReference type="ARBA" id="ARBA00004141"/>
    </source>
</evidence>
<organism evidence="7 8">
    <name type="scientific">Penicillium angulare</name>
    <dbReference type="NCBI Taxonomy" id="116970"/>
    <lineage>
        <taxon>Eukaryota</taxon>
        <taxon>Fungi</taxon>
        <taxon>Dikarya</taxon>
        <taxon>Ascomycota</taxon>
        <taxon>Pezizomycotina</taxon>
        <taxon>Eurotiomycetes</taxon>
        <taxon>Eurotiomycetidae</taxon>
        <taxon>Eurotiales</taxon>
        <taxon>Aspergillaceae</taxon>
        <taxon>Penicillium</taxon>
    </lineage>
</organism>
<keyword evidence="3 5" id="KW-1133">Transmembrane helix</keyword>
<feature type="transmembrane region" description="Helical" evidence="5">
    <location>
        <begin position="119"/>
        <end position="138"/>
    </location>
</feature>
<feature type="domain" description="MARVEL" evidence="6">
    <location>
        <begin position="13"/>
        <end position="137"/>
    </location>
</feature>